<reference evidence="4" key="1">
    <citation type="journal article" date="2017" name="Genome Biol.">
        <title>Comparative genomics reveals high biological diversity and specific adaptations in the industrially and medically important fungal genus Aspergillus.</title>
        <authorList>
            <person name="de Vries R.P."/>
            <person name="Riley R."/>
            <person name="Wiebenga A."/>
            <person name="Aguilar-Osorio G."/>
            <person name="Amillis S."/>
            <person name="Uchima C.A."/>
            <person name="Anderluh G."/>
            <person name="Asadollahi M."/>
            <person name="Askin M."/>
            <person name="Barry K."/>
            <person name="Battaglia E."/>
            <person name="Bayram O."/>
            <person name="Benocci T."/>
            <person name="Braus-Stromeyer S.A."/>
            <person name="Caldana C."/>
            <person name="Canovas D."/>
            <person name="Cerqueira G.C."/>
            <person name="Chen F."/>
            <person name="Chen W."/>
            <person name="Choi C."/>
            <person name="Clum A."/>
            <person name="Dos Santos R.A."/>
            <person name="Damasio A.R."/>
            <person name="Diallinas G."/>
            <person name="Emri T."/>
            <person name="Fekete E."/>
            <person name="Flipphi M."/>
            <person name="Freyberg S."/>
            <person name="Gallo A."/>
            <person name="Gournas C."/>
            <person name="Habgood R."/>
            <person name="Hainaut M."/>
            <person name="Harispe M.L."/>
            <person name="Henrissat B."/>
            <person name="Hilden K.S."/>
            <person name="Hope R."/>
            <person name="Hossain A."/>
            <person name="Karabika E."/>
            <person name="Karaffa L."/>
            <person name="Karanyi Z."/>
            <person name="Krasevec N."/>
            <person name="Kuo A."/>
            <person name="Kusch H."/>
            <person name="LaButti K."/>
            <person name="Lagendijk E.L."/>
            <person name="Lapidus A."/>
            <person name="Levasseur A."/>
            <person name="Lindquist E."/>
            <person name="Lipzen A."/>
            <person name="Logrieco A.F."/>
            <person name="MacCabe A."/>
            <person name="Maekelae M.R."/>
            <person name="Malavazi I."/>
            <person name="Melin P."/>
            <person name="Meyer V."/>
            <person name="Mielnichuk N."/>
            <person name="Miskei M."/>
            <person name="Molnar A.P."/>
            <person name="Mule G."/>
            <person name="Ngan C.Y."/>
            <person name="Orejas M."/>
            <person name="Orosz E."/>
            <person name="Ouedraogo J.P."/>
            <person name="Overkamp K.M."/>
            <person name="Park H.-S."/>
            <person name="Perrone G."/>
            <person name="Piumi F."/>
            <person name="Punt P.J."/>
            <person name="Ram A.F."/>
            <person name="Ramon A."/>
            <person name="Rauscher S."/>
            <person name="Record E."/>
            <person name="Riano-Pachon D.M."/>
            <person name="Robert V."/>
            <person name="Roehrig J."/>
            <person name="Ruller R."/>
            <person name="Salamov A."/>
            <person name="Salih N.S."/>
            <person name="Samson R.A."/>
            <person name="Sandor E."/>
            <person name="Sanguinetti M."/>
            <person name="Schuetze T."/>
            <person name="Sepcic K."/>
            <person name="Shelest E."/>
            <person name="Sherlock G."/>
            <person name="Sophianopoulou V."/>
            <person name="Squina F.M."/>
            <person name="Sun H."/>
            <person name="Susca A."/>
            <person name="Todd R.B."/>
            <person name="Tsang A."/>
            <person name="Unkles S.E."/>
            <person name="van de Wiele N."/>
            <person name="van Rossen-Uffink D."/>
            <person name="Oliveira J.V."/>
            <person name="Vesth T.C."/>
            <person name="Visser J."/>
            <person name="Yu J.-H."/>
            <person name="Zhou M."/>
            <person name="Andersen M.R."/>
            <person name="Archer D.B."/>
            <person name="Baker S.E."/>
            <person name="Benoit I."/>
            <person name="Brakhage A.A."/>
            <person name="Braus G.H."/>
            <person name="Fischer R."/>
            <person name="Frisvad J.C."/>
            <person name="Goldman G.H."/>
            <person name="Houbraken J."/>
            <person name="Oakley B."/>
            <person name="Pocsi I."/>
            <person name="Scazzocchio C."/>
            <person name="Seiboth B."/>
            <person name="vanKuyk P.A."/>
            <person name="Wortman J."/>
            <person name="Dyer P.S."/>
            <person name="Grigoriev I.V."/>
        </authorList>
    </citation>
    <scope>NUCLEOTIDE SEQUENCE [LARGE SCALE GENOMIC DNA]</scope>
    <source>
        <strain evidence="4">DTO 134E9</strain>
    </source>
</reference>
<dbReference type="VEuPathDB" id="FungiDB:ASPWEDRAFT_34758"/>
<name>A0A1L9S255_ASPWE</name>
<dbReference type="GeneID" id="63749932"/>
<feature type="transmembrane region" description="Helical" evidence="2">
    <location>
        <begin position="20"/>
        <end position="39"/>
    </location>
</feature>
<sequence length="99" mass="11125">MLYPCQLRVVPFGNNAATQFWGYNISTVIVASLVTLDIGQRGLLLAQLLLALPDDPPSHPTGLRDRQREREREADTKILQRLWIDPTVRLTMLATAQKG</sequence>
<dbReference type="Proteomes" id="UP000184383">
    <property type="component" value="Unassembled WGS sequence"/>
</dbReference>
<proteinExistence type="predicted"/>
<keyword evidence="2" id="KW-0472">Membrane</keyword>
<protein>
    <submittedName>
        <fullName evidence="3">Uncharacterized protein</fullName>
    </submittedName>
</protein>
<keyword evidence="2" id="KW-1133">Transmembrane helix</keyword>
<dbReference type="AlphaFoldDB" id="A0A1L9S255"/>
<evidence type="ECO:0000256" key="1">
    <source>
        <dbReference type="SAM" id="MobiDB-lite"/>
    </source>
</evidence>
<accession>A0A1L9S255</accession>
<evidence type="ECO:0000313" key="4">
    <source>
        <dbReference type="Proteomes" id="UP000184383"/>
    </source>
</evidence>
<dbReference type="EMBL" id="KV878209">
    <property type="protein sequence ID" value="OJJ41246.1"/>
    <property type="molecule type" value="Genomic_DNA"/>
</dbReference>
<keyword evidence="4" id="KW-1185">Reference proteome</keyword>
<organism evidence="3 4">
    <name type="scientific">Aspergillus wentii DTO 134E9</name>
    <dbReference type="NCBI Taxonomy" id="1073089"/>
    <lineage>
        <taxon>Eukaryota</taxon>
        <taxon>Fungi</taxon>
        <taxon>Dikarya</taxon>
        <taxon>Ascomycota</taxon>
        <taxon>Pezizomycotina</taxon>
        <taxon>Eurotiomycetes</taxon>
        <taxon>Eurotiomycetidae</taxon>
        <taxon>Eurotiales</taxon>
        <taxon>Aspergillaceae</taxon>
        <taxon>Aspergillus</taxon>
        <taxon>Aspergillus subgen. Cremei</taxon>
    </lineage>
</organism>
<evidence type="ECO:0000313" key="3">
    <source>
        <dbReference type="EMBL" id="OJJ41246.1"/>
    </source>
</evidence>
<evidence type="ECO:0000256" key="2">
    <source>
        <dbReference type="SAM" id="Phobius"/>
    </source>
</evidence>
<feature type="region of interest" description="Disordered" evidence="1">
    <location>
        <begin position="53"/>
        <end position="73"/>
    </location>
</feature>
<feature type="compositionally biased region" description="Basic and acidic residues" evidence="1">
    <location>
        <begin position="62"/>
        <end position="73"/>
    </location>
</feature>
<keyword evidence="2" id="KW-0812">Transmembrane</keyword>
<dbReference type="RefSeq" id="XP_040694922.1">
    <property type="nucleotide sequence ID" value="XM_040834084.1"/>
</dbReference>
<gene>
    <name evidence="3" type="ORF">ASPWEDRAFT_34758</name>
</gene>